<gene>
    <name evidence="3" type="ORF">AC3_1571</name>
</gene>
<dbReference type="Gene3D" id="1.10.3210.10">
    <property type="entry name" value="Hypothetical protein af1432"/>
    <property type="match status" value="1"/>
</dbReference>
<dbReference type="Pfam" id="PF01966">
    <property type="entry name" value="HD"/>
    <property type="match status" value="1"/>
</dbReference>
<dbReference type="GO" id="GO:0016793">
    <property type="term" value="F:triphosphoric monoester hydrolase activity"/>
    <property type="evidence" value="ECO:0007669"/>
    <property type="project" value="InterPro"/>
</dbReference>
<dbReference type="PANTHER" id="PTHR35795">
    <property type="entry name" value="SLR1885 PROTEIN"/>
    <property type="match status" value="1"/>
</dbReference>
<dbReference type="PROSITE" id="PS51831">
    <property type="entry name" value="HD"/>
    <property type="match status" value="1"/>
</dbReference>
<organism evidence="3 4">
    <name type="scientific">Clostridium perfringens E str. JGS1987</name>
    <dbReference type="NCBI Taxonomy" id="451755"/>
    <lineage>
        <taxon>Bacteria</taxon>
        <taxon>Bacillati</taxon>
        <taxon>Bacillota</taxon>
        <taxon>Clostridia</taxon>
        <taxon>Eubacteriales</taxon>
        <taxon>Clostridiaceae</taxon>
        <taxon>Clostridium</taxon>
    </lineage>
</organism>
<sequence length="517" mass="60875">MEKEKERYPELATNSKFAKRVVNCGEDKHTIRNEFERDRDRIMYSRAFRRLSGKTQVFLAGNDDHVRTRLTHTLEVAQIARTISKALGLNEYLTEAIALGHDIGHTPFGHIGERMLNSIMNGCYKIKDFNDENDIIKDHKGFKHNWQSLRAATVLEPNMNLTNYTLWGILNHSSLNYSKCIMKDNDNNCFLRHEKNNKCEKDLKSDDTLSFYKNMKISRENEENLYEAISKSWSFEGYVVAIADEIAQRHHDIEDALEYNMLEKEELLKKIQEIFSINDDNYFKNTEENIKNFKELEASIKSGKSFDEYIPKFSKFIVNLLTTDVILNTRKNFNHFIKKYDIKDINGIGENSFHLIKDTIYEETCLKEDKEIKYVQTIVSYNNFIKDKDKQLQKFLKNTILNSHKAQTMDGVGKYVIKELFKAYLLNPQQLPDKTIVKLFKNLDTTPFNYVKSNCTVGELRNKLQNYHFNNFYEFDCAKSCAYTCYKRELLRTICDYISGMTDKYTIEQHRKLYNII</sequence>
<evidence type="ECO:0000256" key="1">
    <source>
        <dbReference type="ARBA" id="ARBA00022801"/>
    </source>
</evidence>
<dbReference type="InterPro" id="IPR006674">
    <property type="entry name" value="HD_domain"/>
</dbReference>
<comment type="caution">
    <text evidence="3">The sequence shown here is derived from an EMBL/GenBank/DDBJ whole genome shotgun (WGS) entry which is preliminary data.</text>
</comment>
<dbReference type="CDD" id="cd00077">
    <property type="entry name" value="HDc"/>
    <property type="match status" value="1"/>
</dbReference>
<dbReference type="EMBL" id="ABDW01000007">
    <property type="protein sequence ID" value="EDT15666.1"/>
    <property type="molecule type" value="Genomic_DNA"/>
</dbReference>
<protein>
    <submittedName>
        <fullName evidence="3">Deoxyguanosinetriphosphate triphosphohydrolase</fullName>
    </submittedName>
</protein>
<accession>B1BRD4</accession>
<dbReference type="SUPFAM" id="SSF109604">
    <property type="entry name" value="HD-domain/PDEase-like"/>
    <property type="match status" value="1"/>
</dbReference>
<evidence type="ECO:0000259" key="2">
    <source>
        <dbReference type="PROSITE" id="PS51831"/>
    </source>
</evidence>
<reference evidence="3 4" key="1">
    <citation type="submission" date="2007-07" db="EMBL/GenBank/DDBJ databases">
        <title>Annotation of Clostridium perfringens E str. JGS1987.</title>
        <authorList>
            <person name="Paulsen I."/>
            <person name="Sebastian Y."/>
        </authorList>
    </citation>
    <scope>NUCLEOTIDE SEQUENCE [LARGE SCALE GENOMIC DNA]</scope>
    <source>
        <strain evidence="4">E str. JGS1987</strain>
    </source>
</reference>
<dbReference type="NCBIfam" id="TIGR01353">
    <property type="entry name" value="dGTP_triPase"/>
    <property type="match status" value="1"/>
</dbReference>
<dbReference type="InterPro" id="IPR026875">
    <property type="entry name" value="PHydrolase_assoc_dom"/>
</dbReference>
<dbReference type="Proteomes" id="UP000005337">
    <property type="component" value="Unassembled WGS sequence"/>
</dbReference>
<dbReference type="Pfam" id="PF13286">
    <property type="entry name" value="HD_assoc"/>
    <property type="match status" value="2"/>
</dbReference>
<dbReference type="RefSeq" id="WP_003462460.1">
    <property type="nucleotide sequence ID" value="NZ_ABDW01000007.1"/>
</dbReference>
<dbReference type="InterPro" id="IPR006261">
    <property type="entry name" value="dGTPase"/>
</dbReference>
<evidence type="ECO:0000313" key="3">
    <source>
        <dbReference type="EMBL" id="EDT15666.1"/>
    </source>
</evidence>
<evidence type="ECO:0000313" key="4">
    <source>
        <dbReference type="Proteomes" id="UP000005337"/>
    </source>
</evidence>
<feature type="domain" description="HD" evidence="2">
    <location>
        <begin position="69"/>
        <end position="191"/>
    </location>
</feature>
<keyword evidence="1 3" id="KW-0378">Hydrolase</keyword>
<dbReference type="PANTHER" id="PTHR35795:SF1">
    <property type="entry name" value="BIS(5'-NUCLEOSYL)-TETRAPHOSPHATASE, SYMMETRICAL"/>
    <property type="match status" value="1"/>
</dbReference>
<proteinExistence type="predicted"/>
<dbReference type="InterPro" id="IPR003607">
    <property type="entry name" value="HD/PDEase_dom"/>
</dbReference>
<name>B1BRD4_CLOPF</name>
<dbReference type="AlphaFoldDB" id="B1BRD4"/>
<dbReference type="InterPro" id="IPR051094">
    <property type="entry name" value="Diverse_Catalytic_Enzymes"/>
</dbReference>
<dbReference type="SMART" id="SM00471">
    <property type="entry name" value="HDc"/>
    <property type="match status" value="1"/>
</dbReference>